<evidence type="ECO:0000256" key="1">
    <source>
        <dbReference type="ARBA" id="ARBA00010702"/>
    </source>
</evidence>
<comment type="similarity">
    <text evidence="1">Belongs to the ADP-ribosylglycohydrolase family.</text>
</comment>
<gene>
    <name evidence="4" type="ORF">E1757_14820</name>
</gene>
<dbReference type="InterPro" id="IPR005502">
    <property type="entry name" value="Ribosyl_crysJ1"/>
</dbReference>
<dbReference type="GO" id="GO:0046872">
    <property type="term" value="F:metal ion binding"/>
    <property type="evidence" value="ECO:0007669"/>
    <property type="project" value="UniProtKB-KW"/>
</dbReference>
<keyword evidence="3" id="KW-0460">Magnesium</keyword>
<feature type="binding site" evidence="3">
    <location>
        <position position="64"/>
    </location>
    <ligand>
        <name>Mg(2+)</name>
        <dbReference type="ChEBI" id="CHEBI:18420"/>
        <label>1</label>
    </ligand>
</feature>
<dbReference type="SUPFAM" id="SSF101478">
    <property type="entry name" value="ADP-ribosylglycohydrolase"/>
    <property type="match status" value="1"/>
</dbReference>
<dbReference type="Pfam" id="PF03747">
    <property type="entry name" value="ADP_ribosyl_GH"/>
    <property type="match status" value="1"/>
</dbReference>
<dbReference type="RefSeq" id="WP_133229355.1">
    <property type="nucleotide sequence ID" value="NZ_SMRT01000006.1"/>
</dbReference>
<dbReference type="Proteomes" id="UP000295636">
    <property type="component" value="Unassembled WGS sequence"/>
</dbReference>
<keyword evidence="5" id="KW-1185">Reference proteome</keyword>
<accession>A0A4R5KN76</accession>
<evidence type="ECO:0000313" key="5">
    <source>
        <dbReference type="Proteomes" id="UP000295636"/>
    </source>
</evidence>
<proteinExistence type="inferred from homology"/>
<comment type="cofactor">
    <cofactor evidence="3">
        <name>Mg(2+)</name>
        <dbReference type="ChEBI" id="CHEBI:18420"/>
    </cofactor>
    <text evidence="3">Binds 2 magnesium ions per subunit.</text>
</comment>
<keyword evidence="2" id="KW-0378">Hydrolase</keyword>
<feature type="binding site" evidence="3">
    <location>
        <position position="281"/>
    </location>
    <ligand>
        <name>Mg(2+)</name>
        <dbReference type="ChEBI" id="CHEBI:18420"/>
        <label>1</label>
    </ligand>
</feature>
<dbReference type="PANTHER" id="PTHR16222">
    <property type="entry name" value="ADP-RIBOSYLGLYCOHYDROLASE"/>
    <property type="match status" value="1"/>
</dbReference>
<dbReference type="Gene3D" id="1.10.4080.10">
    <property type="entry name" value="ADP-ribosylation/Crystallin J1"/>
    <property type="match status" value="1"/>
</dbReference>
<protein>
    <recommendedName>
        <fullName evidence="6">ADP-ribosylglycohydrolase family protein</fullName>
    </recommendedName>
</protein>
<name>A0A4R5KN76_9BACL</name>
<evidence type="ECO:0008006" key="6">
    <source>
        <dbReference type="Google" id="ProtNLM"/>
    </source>
</evidence>
<sequence length="353" mass="38609">MTKVSLREKMYGCLVGAHVGSAMGAAVEGWSYQEIEEKYGTLEQLLPYHHYNNGWIREPGTTEDGIERQKLMITAIIEKQDRVGAEDVRQIWLRDIKPISAGKVSEPFEATLLAMAKSGIPARDLGKYCDYAGLNSFSRSCHPIGLINAGDEQGAVADVMEVGQLYQTSNSRGLKWACVTAVAIAAAAKPKATVDTVLGSIFDYCDKDQVVKEIDRELKRTQSCQDFRELRAAFDSVYSGCGIPYAFSSANEVVTKAVCIFRMVGGNLKDAMVAAVNMGRDVDCITAVSSGISGALTGADSVPKEWIGQTDYATSINVYTNSQRTIREHADGLYQAYIARYEKIKKVYEGMAI</sequence>
<feature type="binding site" evidence="3">
    <location>
        <position position="283"/>
    </location>
    <ligand>
        <name>Mg(2+)</name>
        <dbReference type="ChEBI" id="CHEBI:18420"/>
        <label>1</label>
    </ligand>
</feature>
<comment type="caution">
    <text evidence="4">The sequence shown here is derived from an EMBL/GenBank/DDBJ whole genome shotgun (WGS) entry which is preliminary data.</text>
</comment>
<dbReference type="GO" id="GO:0016787">
    <property type="term" value="F:hydrolase activity"/>
    <property type="evidence" value="ECO:0007669"/>
    <property type="project" value="UniProtKB-KW"/>
</dbReference>
<evidence type="ECO:0000256" key="3">
    <source>
        <dbReference type="PIRSR" id="PIRSR605502-1"/>
    </source>
</evidence>
<organism evidence="4 5">
    <name type="scientific">Paenibacillus piri</name>
    <dbReference type="NCBI Taxonomy" id="2547395"/>
    <lineage>
        <taxon>Bacteria</taxon>
        <taxon>Bacillati</taxon>
        <taxon>Bacillota</taxon>
        <taxon>Bacilli</taxon>
        <taxon>Bacillales</taxon>
        <taxon>Paenibacillaceae</taxon>
        <taxon>Paenibacillus</taxon>
    </lineage>
</organism>
<evidence type="ECO:0000256" key="2">
    <source>
        <dbReference type="ARBA" id="ARBA00022801"/>
    </source>
</evidence>
<evidence type="ECO:0000313" key="4">
    <source>
        <dbReference type="EMBL" id="TDF97109.1"/>
    </source>
</evidence>
<keyword evidence="3" id="KW-0479">Metal-binding</keyword>
<dbReference type="EMBL" id="SMRT01000006">
    <property type="protein sequence ID" value="TDF97109.1"/>
    <property type="molecule type" value="Genomic_DNA"/>
</dbReference>
<dbReference type="InterPro" id="IPR036705">
    <property type="entry name" value="Ribosyl_crysJ1_sf"/>
</dbReference>
<dbReference type="OrthoDB" id="9761704at2"/>
<dbReference type="InterPro" id="IPR050792">
    <property type="entry name" value="ADP-ribosylglycohydrolase"/>
</dbReference>
<reference evidence="4 5" key="1">
    <citation type="submission" date="2019-03" db="EMBL/GenBank/DDBJ databases">
        <title>This is whole genome sequence of Paenibacillus sp MS74 strain.</title>
        <authorList>
            <person name="Trinh H.N."/>
        </authorList>
    </citation>
    <scope>NUCLEOTIDE SEQUENCE [LARGE SCALE GENOMIC DNA]</scope>
    <source>
        <strain evidence="4 5">MS74</strain>
    </source>
</reference>
<dbReference type="AlphaFoldDB" id="A0A4R5KN76"/>
<dbReference type="PANTHER" id="PTHR16222:SF24">
    <property type="entry name" value="ADP-RIBOSYLHYDROLASE ARH3"/>
    <property type="match status" value="1"/>
</dbReference>